<keyword evidence="2" id="KW-1185">Reference proteome</keyword>
<dbReference type="OrthoDB" id="8119704at2759"/>
<name>A0A194W4T3_CYTMA</name>
<accession>A0A194W4T3</accession>
<protein>
    <submittedName>
        <fullName evidence="1">Uncharacterized protein</fullName>
    </submittedName>
</protein>
<evidence type="ECO:0000313" key="2">
    <source>
        <dbReference type="Proteomes" id="UP000078559"/>
    </source>
</evidence>
<dbReference type="InterPro" id="IPR029058">
    <property type="entry name" value="AB_hydrolase_fold"/>
</dbReference>
<dbReference type="Proteomes" id="UP000078559">
    <property type="component" value="Chromosome 7"/>
</dbReference>
<reference evidence="1" key="1">
    <citation type="submission" date="2014-12" db="EMBL/GenBank/DDBJ databases">
        <title>Genome Sequence of Valsa Canker Pathogens Uncovers a Specific Adaption of Colonization on Woody Bark.</title>
        <authorList>
            <person name="Yin Z."/>
            <person name="Liu H."/>
            <person name="Gao X."/>
            <person name="Li Z."/>
            <person name="Song N."/>
            <person name="Ke X."/>
            <person name="Dai Q."/>
            <person name="Wu Y."/>
            <person name="Sun Y."/>
            <person name="Xu J.-R."/>
            <person name="Kang Z.K."/>
            <person name="Wang L."/>
            <person name="Huang L."/>
        </authorList>
    </citation>
    <scope>NUCLEOTIDE SEQUENCE [LARGE SCALE GENOMIC DNA]</scope>
    <source>
        <strain evidence="1">03-8</strain>
    </source>
</reference>
<sequence length="169" mass="18573">MIFDRQALKLEAFNNTRSRGAKAHNGQAHVVGHSFGANIALHFVSHYTDQLLSVFGSGTAGFYRSSMTPYGLWIDGVLSSISNILMIPVEDEVLIPAVAREELKRRQVRFIDVAATKKGVLPTNDNVEREKAVAQRLGGIAAEVPTMRHAFVIQDPELFARTVAAWVEG</sequence>
<dbReference type="SUPFAM" id="SSF53474">
    <property type="entry name" value="alpha/beta-Hydrolases"/>
    <property type="match status" value="1"/>
</dbReference>
<dbReference type="Gene3D" id="3.40.50.1820">
    <property type="entry name" value="alpha/beta hydrolase"/>
    <property type="match status" value="1"/>
</dbReference>
<evidence type="ECO:0000313" key="1">
    <source>
        <dbReference type="EMBL" id="KUI71479.1"/>
    </source>
</evidence>
<dbReference type="AlphaFoldDB" id="A0A194W4T3"/>
<gene>
    <name evidence="1" type="ORF">VM1G_06780</name>
</gene>
<proteinExistence type="predicted"/>
<dbReference type="SMR" id="A0A194W4T3"/>
<dbReference type="EMBL" id="CM003104">
    <property type="protein sequence ID" value="KUI71479.1"/>
    <property type="molecule type" value="Genomic_DNA"/>
</dbReference>
<organism evidence="1 2">
    <name type="scientific">Cytospora mali</name>
    <name type="common">Apple Valsa canker fungus</name>
    <name type="synonym">Valsa mali</name>
    <dbReference type="NCBI Taxonomy" id="578113"/>
    <lineage>
        <taxon>Eukaryota</taxon>
        <taxon>Fungi</taxon>
        <taxon>Dikarya</taxon>
        <taxon>Ascomycota</taxon>
        <taxon>Pezizomycotina</taxon>
        <taxon>Sordariomycetes</taxon>
        <taxon>Sordariomycetidae</taxon>
        <taxon>Diaporthales</taxon>
        <taxon>Cytosporaceae</taxon>
        <taxon>Cytospora</taxon>
    </lineage>
</organism>